<keyword evidence="2" id="KW-1185">Reference proteome</keyword>
<dbReference type="InterPro" id="IPR036390">
    <property type="entry name" value="WH_DNA-bd_sf"/>
</dbReference>
<reference evidence="2" key="1">
    <citation type="submission" date="2010-11" db="EMBL/GenBank/DDBJ databases">
        <title>The complete sequence of chromosome of Oceanithermus profundus DSM 14977.</title>
        <authorList>
            <consortium name="US DOE Joint Genome Institute (JGI-PGF)"/>
            <person name="Lucas S."/>
            <person name="Copeland A."/>
            <person name="Lapidus A."/>
            <person name="Bruce D."/>
            <person name="Goodwin L."/>
            <person name="Pitluck S."/>
            <person name="Kyrpides N."/>
            <person name="Mavromatis K."/>
            <person name="Pagani I."/>
            <person name="Ivanova N."/>
            <person name="Zhang X."/>
            <person name="Brettin T."/>
            <person name="Detter J.C."/>
            <person name="Tapia R."/>
            <person name="Han C."/>
            <person name="Land M."/>
            <person name="Hauser L."/>
            <person name="Markowitz V."/>
            <person name="Cheng J.-F."/>
            <person name="Hugenholtz P."/>
            <person name="Woyke T."/>
            <person name="Wu D."/>
            <person name="Tindall B."/>
            <person name="Faehnrich R."/>
            <person name="Brambilla E."/>
            <person name="Klenk H.-P."/>
            <person name="Eisen J.A."/>
        </authorList>
    </citation>
    <scope>NUCLEOTIDE SEQUENCE [LARGE SCALE GENOMIC DNA]</scope>
    <source>
        <strain evidence="2">DSM 14977 / NBRC 100410 / VKM B-2274 / 506</strain>
    </source>
</reference>
<name>E4U5R5_OCEP5</name>
<accession>E4U5R5</accession>
<dbReference type="STRING" id="670487.Ocepr_0160"/>
<reference evidence="1 2" key="2">
    <citation type="journal article" date="2011" name="Stand. Genomic Sci.">
        <title>Complete genome sequence of Oceanithermus profundus type strain (506).</title>
        <authorList>
            <person name="Pati A."/>
            <person name="Zhang X."/>
            <person name="Lapidus A."/>
            <person name="Nolan M."/>
            <person name="Lucas S."/>
            <person name="Del Rio T.G."/>
            <person name="Tice H."/>
            <person name="Cheng J.F."/>
            <person name="Tapia R."/>
            <person name="Han C."/>
            <person name="Goodwin L."/>
            <person name="Pitluck S."/>
            <person name="Liolios K."/>
            <person name="Pagani I."/>
            <person name="Ivanova N."/>
            <person name="Mavromatis K."/>
            <person name="Chen A."/>
            <person name="Palaniappan K."/>
            <person name="Hauser L."/>
            <person name="Jeffries C.D."/>
            <person name="Brambilla E.M."/>
            <person name="Rohl A."/>
            <person name="Mwirichia R."/>
            <person name="Rohde M."/>
            <person name="Tindall B.J."/>
            <person name="Sikorski J."/>
            <person name="Wirth R."/>
            <person name="Goker M."/>
            <person name="Woyke T."/>
            <person name="Detter J.C."/>
            <person name="Bristow J."/>
            <person name="Eisen J.A."/>
            <person name="Markowitz V."/>
            <person name="Hugenholtz P."/>
            <person name="Kyrpides N.C."/>
            <person name="Klenk H.P."/>
            <person name="Land M."/>
        </authorList>
    </citation>
    <scope>NUCLEOTIDE SEQUENCE [LARGE SCALE GENOMIC DNA]</scope>
    <source>
        <strain evidence="2">DSM 14977 / NBRC 100410 / VKM B-2274 / 506</strain>
    </source>
</reference>
<dbReference type="Proteomes" id="UP000008722">
    <property type="component" value="Chromosome"/>
</dbReference>
<organism evidence="1 2">
    <name type="scientific">Oceanithermus profundus (strain DSM 14977 / NBRC 100410 / VKM B-2274 / 506)</name>
    <dbReference type="NCBI Taxonomy" id="670487"/>
    <lineage>
        <taxon>Bacteria</taxon>
        <taxon>Thermotogati</taxon>
        <taxon>Deinococcota</taxon>
        <taxon>Deinococci</taxon>
        <taxon>Thermales</taxon>
        <taxon>Thermaceae</taxon>
        <taxon>Oceanithermus</taxon>
    </lineage>
</organism>
<dbReference type="eggNOG" id="ENOG502ZGKD">
    <property type="taxonomic scope" value="Bacteria"/>
</dbReference>
<protein>
    <submittedName>
        <fullName evidence="1">Regulatory protein MerR</fullName>
    </submittedName>
</protein>
<dbReference type="KEGG" id="opr:Ocepr_0160"/>
<dbReference type="RefSeq" id="WP_013456793.1">
    <property type="nucleotide sequence ID" value="NC_014761.1"/>
</dbReference>
<gene>
    <name evidence="1" type="ordered locus">Ocepr_0160</name>
</gene>
<sequence>MAPLPQPRRLEPSDPAARALASEKARRALAPFLNRSRGLAEAARAAGLSRQALRYWVRKFERLGLLERTHGGARPRWRAAAPAFLLPFAADPASAGLREWLEHRLAPEYEALLDAAARRLEELKLDHLLFYAEEGEPVTRPADARGRVGRESGLLDGFSGTLELSDADAARLRLELAALWARYARNQGRGRRLRVYAYLVDEPPGSGR</sequence>
<dbReference type="AlphaFoldDB" id="E4U5R5"/>
<dbReference type="SUPFAM" id="SSF46785">
    <property type="entry name" value="Winged helix' DNA-binding domain"/>
    <property type="match status" value="1"/>
</dbReference>
<evidence type="ECO:0000313" key="1">
    <source>
        <dbReference type="EMBL" id="ADR35623.1"/>
    </source>
</evidence>
<dbReference type="HOGENOM" id="CLU_1319842_0_0_0"/>
<proteinExistence type="predicted"/>
<dbReference type="OrthoDB" id="66303at2"/>
<dbReference type="EMBL" id="CP002361">
    <property type="protein sequence ID" value="ADR35623.1"/>
    <property type="molecule type" value="Genomic_DNA"/>
</dbReference>
<evidence type="ECO:0000313" key="2">
    <source>
        <dbReference type="Proteomes" id="UP000008722"/>
    </source>
</evidence>